<evidence type="ECO:0000256" key="6">
    <source>
        <dbReference type="ARBA" id="ARBA00022989"/>
    </source>
</evidence>
<proteinExistence type="inferred from homology"/>
<evidence type="ECO:0000256" key="9">
    <source>
        <dbReference type="SAM" id="Phobius"/>
    </source>
</evidence>
<evidence type="ECO:0000256" key="4">
    <source>
        <dbReference type="ARBA" id="ARBA00022475"/>
    </source>
</evidence>
<dbReference type="CDD" id="cd17359">
    <property type="entry name" value="MFS_XylE_like"/>
    <property type="match status" value="1"/>
</dbReference>
<evidence type="ECO:0000256" key="2">
    <source>
        <dbReference type="ARBA" id="ARBA00010992"/>
    </source>
</evidence>
<feature type="transmembrane region" description="Helical" evidence="9">
    <location>
        <begin position="338"/>
        <end position="360"/>
    </location>
</feature>
<evidence type="ECO:0000313" key="12">
    <source>
        <dbReference type="Proteomes" id="UP001432166"/>
    </source>
</evidence>
<dbReference type="Gene3D" id="1.20.1250.20">
    <property type="entry name" value="MFS general substrate transporter like domains"/>
    <property type="match status" value="1"/>
</dbReference>
<feature type="transmembrane region" description="Helical" evidence="9">
    <location>
        <begin position="372"/>
        <end position="398"/>
    </location>
</feature>
<dbReference type="PANTHER" id="PTHR48020:SF12">
    <property type="entry name" value="PROTON MYO-INOSITOL COTRANSPORTER"/>
    <property type="match status" value="1"/>
</dbReference>
<feature type="transmembrane region" description="Helical" evidence="9">
    <location>
        <begin position="150"/>
        <end position="172"/>
    </location>
</feature>
<feature type="transmembrane region" description="Helical" evidence="9">
    <location>
        <begin position="410"/>
        <end position="429"/>
    </location>
</feature>
<feature type="transmembrane region" description="Helical" evidence="9">
    <location>
        <begin position="20"/>
        <end position="39"/>
    </location>
</feature>
<dbReference type="InterPro" id="IPR047984">
    <property type="entry name" value="XylE-like"/>
</dbReference>
<dbReference type="PRINTS" id="PR00171">
    <property type="entry name" value="SUGRTRNSPORT"/>
</dbReference>
<keyword evidence="5 9" id="KW-0812">Transmembrane</keyword>
<evidence type="ECO:0000256" key="5">
    <source>
        <dbReference type="ARBA" id="ARBA00022692"/>
    </source>
</evidence>
<evidence type="ECO:0000256" key="8">
    <source>
        <dbReference type="RuleBase" id="RU003346"/>
    </source>
</evidence>
<dbReference type="EMBL" id="CP108133">
    <property type="protein sequence ID" value="WTP49280.1"/>
    <property type="molecule type" value="Genomic_DNA"/>
</dbReference>
<comment type="similarity">
    <text evidence="2 8">Belongs to the major facilitator superfamily. Sugar transporter (TC 2.A.1.1) family.</text>
</comment>
<feature type="transmembrane region" description="Helical" evidence="9">
    <location>
        <begin position="441"/>
        <end position="459"/>
    </location>
</feature>
<dbReference type="InterPro" id="IPR020846">
    <property type="entry name" value="MFS_dom"/>
</dbReference>
<dbReference type="RefSeq" id="WP_189775437.1">
    <property type="nucleotide sequence ID" value="NZ_BMVY01000017.1"/>
</dbReference>
<evidence type="ECO:0000256" key="3">
    <source>
        <dbReference type="ARBA" id="ARBA00022448"/>
    </source>
</evidence>
<dbReference type="PROSITE" id="PS00216">
    <property type="entry name" value="SUGAR_TRANSPORT_1"/>
    <property type="match status" value="1"/>
</dbReference>
<keyword evidence="6 9" id="KW-1133">Transmembrane helix</keyword>
<dbReference type="PANTHER" id="PTHR48020">
    <property type="entry name" value="PROTON MYO-INOSITOL COTRANSPORTER"/>
    <property type="match status" value="1"/>
</dbReference>
<feature type="domain" description="Major facilitator superfamily (MFS) profile" evidence="10">
    <location>
        <begin position="26"/>
        <end position="463"/>
    </location>
</feature>
<accession>A0ABZ1JCM1</accession>
<feature type="transmembrane region" description="Helical" evidence="9">
    <location>
        <begin position="192"/>
        <end position="211"/>
    </location>
</feature>
<reference evidence="11" key="1">
    <citation type="submission" date="2022-10" db="EMBL/GenBank/DDBJ databases">
        <title>The complete genomes of actinobacterial strains from the NBC collection.</title>
        <authorList>
            <person name="Joergensen T.S."/>
            <person name="Alvarez Arevalo M."/>
            <person name="Sterndorff E.B."/>
            <person name="Faurdal D."/>
            <person name="Vuksanovic O."/>
            <person name="Mourched A.-S."/>
            <person name="Charusanti P."/>
            <person name="Shaw S."/>
            <person name="Blin K."/>
            <person name="Weber T."/>
        </authorList>
    </citation>
    <scope>NUCLEOTIDE SEQUENCE</scope>
    <source>
        <strain evidence="11">NBC_00189</strain>
    </source>
</reference>
<dbReference type="InterPro" id="IPR003663">
    <property type="entry name" value="Sugar/inositol_transpt"/>
</dbReference>
<dbReference type="NCBIfam" id="TIGR00879">
    <property type="entry name" value="SP"/>
    <property type="match status" value="1"/>
</dbReference>
<dbReference type="PROSITE" id="PS00217">
    <property type="entry name" value="SUGAR_TRANSPORT_2"/>
    <property type="match status" value="1"/>
</dbReference>
<dbReference type="InterPro" id="IPR050814">
    <property type="entry name" value="Myo-inositol_Transporter"/>
</dbReference>
<evidence type="ECO:0000256" key="1">
    <source>
        <dbReference type="ARBA" id="ARBA00004651"/>
    </source>
</evidence>
<name>A0ABZ1JCM1_9ACTN</name>
<keyword evidence="4" id="KW-1003">Cell membrane</keyword>
<sequence>MTSTAQPPPSGARAAHPEHLGHVIFIAAAAAMGGFLFGYDSAVINGAVEAIRDRYEVGSAALAQVIAIALIGCAIGAATAGRIADRIGRIRCMQISAVLFTVSAVGSALPFALYDLAFWRVIGGFAIGMASVIGPAYIAEVSPAAYRGRLGSFQQAAIVIGIAISQLVNWGILNAADGDQRGKVMGLEAWQVMLGVMVIPAVIYGLLSFAIPESPRFLISAGRDKRAREVLREVEGDIDLDARVAEIEHAMKSEHKSSFKDLLGGTFFFKPIVWIGIGLSVFQQFVGINVAFYYSSTLWQSVGVDPTDSFLYSFTTSIINIVGTVIAMIFVDRIGRKPLALIGSVGMVIGLGLEAWAFSYDLVDGKLPATQGWVALIAAHVFVLFFALSWGVVVWVFLGEMFPNKLRAAALGVAAAAQWIANWAITASFPSLADWNLSMTYVIYTVFAALSIPFVLKFVKETKGKTLEEMG</sequence>
<keyword evidence="7 9" id="KW-0472">Membrane</keyword>
<dbReference type="InterPro" id="IPR005828">
    <property type="entry name" value="MFS_sugar_transport-like"/>
</dbReference>
<dbReference type="InterPro" id="IPR005829">
    <property type="entry name" value="Sugar_transporter_CS"/>
</dbReference>
<protein>
    <submittedName>
        <fullName evidence="11">Sugar porter family MFS transporter</fullName>
    </submittedName>
</protein>
<feature type="transmembrane region" description="Helical" evidence="9">
    <location>
        <begin position="272"/>
        <end position="294"/>
    </location>
</feature>
<feature type="transmembrane region" description="Helical" evidence="9">
    <location>
        <begin position="310"/>
        <end position="331"/>
    </location>
</feature>
<feature type="transmembrane region" description="Helical" evidence="9">
    <location>
        <begin position="59"/>
        <end position="80"/>
    </location>
</feature>
<feature type="transmembrane region" description="Helical" evidence="9">
    <location>
        <begin position="117"/>
        <end position="138"/>
    </location>
</feature>
<comment type="subcellular location">
    <subcellularLocation>
        <location evidence="1">Cell membrane</location>
        <topology evidence="1">Multi-pass membrane protein</topology>
    </subcellularLocation>
</comment>
<dbReference type="SUPFAM" id="SSF103473">
    <property type="entry name" value="MFS general substrate transporter"/>
    <property type="match status" value="1"/>
</dbReference>
<dbReference type="PROSITE" id="PS50850">
    <property type="entry name" value="MFS"/>
    <property type="match status" value="1"/>
</dbReference>
<dbReference type="InterPro" id="IPR036259">
    <property type="entry name" value="MFS_trans_sf"/>
</dbReference>
<organism evidence="11 12">
    <name type="scientific">Streptomyces tauricus</name>
    <dbReference type="NCBI Taxonomy" id="68274"/>
    <lineage>
        <taxon>Bacteria</taxon>
        <taxon>Bacillati</taxon>
        <taxon>Actinomycetota</taxon>
        <taxon>Actinomycetes</taxon>
        <taxon>Kitasatosporales</taxon>
        <taxon>Streptomycetaceae</taxon>
        <taxon>Streptomyces</taxon>
        <taxon>Streptomyces aurantiacus group</taxon>
    </lineage>
</organism>
<keyword evidence="3 8" id="KW-0813">Transport</keyword>
<gene>
    <name evidence="11" type="ORF">OG288_13780</name>
</gene>
<evidence type="ECO:0000313" key="11">
    <source>
        <dbReference type="EMBL" id="WTP49280.1"/>
    </source>
</evidence>
<evidence type="ECO:0000259" key="10">
    <source>
        <dbReference type="PROSITE" id="PS50850"/>
    </source>
</evidence>
<keyword evidence="12" id="KW-1185">Reference proteome</keyword>
<dbReference type="Pfam" id="PF00083">
    <property type="entry name" value="Sugar_tr"/>
    <property type="match status" value="1"/>
</dbReference>
<feature type="transmembrane region" description="Helical" evidence="9">
    <location>
        <begin position="92"/>
        <end position="111"/>
    </location>
</feature>
<evidence type="ECO:0000256" key="7">
    <source>
        <dbReference type="ARBA" id="ARBA00023136"/>
    </source>
</evidence>
<dbReference type="Proteomes" id="UP001432166">
    <property type="component" value="Chromosome"/>
</dbReference>